<organism evidence="1 2">
    <name type="scientific">Streptomyces coffeae</name>
    <dbReference type="NCBI Taxonomy" id="621382"/>
    <lineage>
        <taxon>Bacteria</taxon>
        <taxon>Bacillati</taxon>
        <taxon>Actinomycetota</taxon>
        <taxon>Actinomycetes</taxon>
        <taxon>Kitasatosporales</taxon>
        <taxon>Streptomycetaceae</taxon>
        <taxon>Streptomyces</taxon>
    </lineage>
</organism>
<keyword evidence="2" id="KW-1185">Reference proteome</keyword>
<reference evidence="1 2" key="1">
    <citation type="submission" date="2021-01" db="EMBL/GenBank/DDBJ databases">
        <title>WGS of actinomycetes isolated from Thailand.</title>
        <authorList>
            <person name="Thawai C."/>
        </authorList>
    </citation>
    <scope>NUCLEOTIDE SEQUENCE [LARGE SCALE GENOMIC DNA]</scope>
    <source>
        <strain evidence="1 2">CA1R205</strain>
    </source>
</reference>
<dbReference type="Proteomes" id="UP000634229">
    <property type="component" value="Unassembled WGS sequence"/>
</dbReference>
<protein>
    <submittedName>
        <fullName evidence="1">Uncharacterized protein</fullName>
    </submittedName>
</protein>
<dbReference type="RefSeq" id="WP_201874124.1">
    <property type="nucleotide sequence ID" value="NZ_JAERRF010000005.1"/>
</dbReference>
<accession>A0ABS1NAF7</accession>
<name>A0ABS1NAF7_9ACTN</name>
<evidence type="ECO:0000313" key="1">
    <source>
        <dbReference type="EMBL" id="MBL1097063.1"/>
    </source>
</evidence>
<dbReference type="EMBL" id="JAERRF010000005">
    <property type="protein sequence ID" value="MBL1097063.1"/>
    <property type="molecule type" value="Genomic_DNA"/>
</dbReference>
<comment type="caution">
    <text evidence="1">The sequence shown here is derived from an EMBL/GenBank/DDBJ whole genome shotgun (WGS) entry which is preliminary data.</text>
</comment>
<sequence length="45" mass="4448">MTSSTVTVTVPALCAGQRSVSVTAGNSTSNALPFFLVPAPVVTAP</sequence>
<proteinExistence type="predicted"/>
<evidence type="ECO:0000313" key="2">
    <source>
        <dbReference type="Proteomes" id="UP000634229"/>
    </source>
</evidence>
<gene>
    <name evidence="1" type="ORF">JK363_10330</name>
</gene>